<keyword evidence="10" id="KW-0963">Cytoplasm</keyword>
<proteinExistence type="inferred from homology"/>
<dbReference type="HAMAP" id="MF_00453">
    <property type="entry name" value="PEPCK_ATP"/>
    <property type="match status" value="1"/>
</dbReference>
<dbReference type="GO" id="GO:0005829">
    <property type="term" value="C:cytosol"/>
    <property type="evidence" value="ECO:0007669"/>
    <property type="project" value="TreeGrafter"/>
</dbReference>
<organism evidence="11 12">
    <name type="scientific">Liberibacter crescens (strain BT-1)</name>
    <dbReference type="NCBI Taxonomy" id="1215343"/>
    <lineage>
        <taxon>Bacteria</taxon>
        <taxon>Pseudomonadati</taxon>
        <taxon>Pseudomonadota</taxon>
        <taxon>Alphaproteobacteria</taxon>
        <taxon>Hyphomicrobiales</taxon>
        <taxon>Rhizobiaceae</taxon>
        <taxon>Liberibacter</taxon>
    </lineage>
</organism>
<dbReference type="GO" id="GO:0046872">
    <property type="term" value="F:metal ion binding"/>
    <property type="evidence" value="ECO:0007669"/>
    <property type="project" value="UniProtKB-KW"/>
</dbReference>
<dbReference type="PANTHER" id="PTHR30031">
    <property type="entry name" value="PHOSPHOENOLPYRUVATE CARBOXYKINASE ATP"/>
    <property type="match status" value="1"/>
</dbReference>
<dbReference type="Gene3D" id="2.170.8.10">
    <property type="entry name" value="Phosphoenolpyruvate Carboxykinase, domain 2"/>
    <property type="match status" value="1"/>
</dbReference>
<dbReference type="GO" id="GO:0004612">
    <property type="term" value="F:phosphoenolpyruvate carboxykinase (ATP) activity"/>
    <property type="evidence" value="ECO:0007669"/>
    <property type="project" value="UniProtKB-UniRule"/>
</dbReference>
<dbReference type="PIRSF" id="PIRSF006294">
    <property type="entry name" value="PEP_crbxkin"/>
    <property type="match status" value="1"/>
</dbReference>
<evidence type="ECO:0000313" key="12">
    <source>
        <dbReference type="Proteomes" id="UP000010799"/>
    </source>
</evidence>
<keyword evidence="7 10" id="KW-0067">ATP-binding</keyword>
<keyword evidence="8 10" id="KW-0456">Lyase</keyword>
<dbReference type="EC" id="4.1.1.49" evidence="3 10"/>
<dbReference type="Gene3D" id="3.90.228.20">
    <property type="match status" value="1"/>
</dbReference>
<feature type="binding site" evidence="10">
    <location>
        <position position="322"/>
    </location>
    <ligand>
        <name>substrate</name>
    </ligand>
</feature>
<dbReference type="SUPFAM" id="SSF53795">
    <property type="entry name" value="PEP carboxykinase-like"/>
    <property type="match status" value="1"/>
</dbReference>
<evidence type="ECO:0000256" key="7">
    <source>
        <dbReference type="ARBA" id="ARBA00022840"/>
    </source>
</evidence>
<dbReference type="RefSeq" id="WP_015273772.1">
    <property type="nucleotide sequence ID" value="NC_019907.1"/>
</dbReference>
<dbReference type="NCBIfam" id="TIGR00224">
    <property type="entry name" value="pckA"/>
    <property type="match status" value="1"/>
</dbReference>
<evidence type="ECO:0000256" key="4">
    <source>
        <dbReference type="ARBA" id="ARBA00022432"/>
    </source>
</evidence>
<evidence type="ECO:0000256" key="6">
    <source>
        <dbReference type="ARBA" id="ARBA00022793"/>
    </source>
</evidence>
<protein>
    <recommendedName>
        <fullName evidence="3 10">Phosphoenolpyruvate carboxykinase (ATP)</fullName>
        <shortName evidence="10">PCK</shortName>
        <shortName evidence="10">PEP carboxykinase</shortName>
        <shortName evidence="10">PEPCK</shortName>
        <ecNumber evidence="3 10">4.1.1.49</ecNumber>
    </recommendedName>
</protein>
<evidence type="ECO:0000256" key="2">
    <source>
        <dbReference type="ARBA" id="ARBA00006052"/>
    </source>
</evidence>
<evidence type="ECO:0000256" key="8">
    <source>
        <dbReference type="ARBA" id="ARBA00023239"/>
    </source>
</evidence>
<dbReference type="NCBIfam" id="NF006822">
    <property type="entry name" value="PRK09344.1-4"/>
    <property type="match status" value="1"/>
</dbReference>
<keyword evidence="10" id="KW-0464">Manganese</keyword>
<reference evidence="11 12" key="1">
    <citation type="journal article" date="2012" name="Stand. Genomic Sci.">
        <title>Complete genome sequence of Liberibacter crescens BT-1.</title>
        <authorList>
            <person name="Leonard M.T."/>
            <person name="Fagen J.R."/>
            <person name="Davis-Richardson A.G."/>
            <person name="Davis M.J."/>
            <person name="Triplett E.W."/>
        </authorList>
    </citation>
    <scope>NUCLEOTIDE SEQUENCE [LARGE SCALE GENOMIC DNA]</scope>
    <source>
        <strain evidence="11 12">BT-1</strain>
    </source>
</reference>
<feature type="binding site" evidence="10">
    <location>
        <position position="285"/>
    </location>
    <ligand>
        <name>ATP</name>
        <dbReference type="ChEBI" id="CHEBI:30616"/>
    </ligand>
</feature>
<dbReference type="InterPro" id="IPR015994">
    <property type="entry name" value="PEPCK_ATP_CS"/>
</dbReference>
<dbReference type="GO" id="GO:0016301">
    <property type="term" value="F:kinase activity"/>
    <property type="evidence" value="ECO:0007669"/>
    <property type="project" value="UniProtKB-KW"/>
</dbReference>
<comment type="function">
    <text evidence="10">Involved in the gluconeogenesis. Catalyzes the conversion of oxaloacetate (OAA) to phosphoenolpyruvate (PEP) through direct phosphoryl transfer between the nucleoside triphosphate and OAA.</text>
</comment>
<evidence type="ECO:0000256" key="3">
    <source>
        <dbReference type="ARBA" id="ARBA00012363"/>
    </source>
</evidence>
<dbReference type="GO" id="GO:0005524">
    <property type="term" value="F:ATP binding"/>
    <property type="evidence" value="ECO:0007669"/>
    <property type="project" value="UniProtKB-UniRule"/>
</dbReference>
<comment type="similarity">
    <text evidence="2 10">Belongs to the phosphoenolpyruvate carboxykinase (ATP) family.</text>
</comment>
<feature type="binding site" evidence="10">
    <location>
        <position position="322"/>
    </location>
    <ligand>
        <name>ATP</name>
        <dbReference type="ChEBI" id="CHEBI:30616"/>
    </ligand>
</feature>
<dbReference type="Pfam" id="PF01293">
    <property type="entry name" value="PEPCK_ATP"/>
    <property type="match status" value="1"/>
</dbReference>
<evidence type="ECO:0000256" key="5">
    <source>
        <dbReference type="ARBA" id="ARBA00022741"/>
    </source>
</evidence>
<dbReference type="InterPro" id="IPR001272">
    <property type="entry name" value="PEP_carboxykinase_ATP"/>
</dbReference>
<gene>
    <name evidence="10" type="primary">pckA</name>
    <name evidence="11" type="ordered locus">B488_13550</name>
</gene>
<dbReference type="PANTHER" id="PTHR30031:SF0">
    <property type="entry name" value="PHOSPHOENOLPYRUVATE CARBOXYKINASE (ATP)"/>
    <property type="match status" value="1"/>
</dbReference>
<keyword evidence="4 10" id="KW-0312">Gluconeogenesis</keyword>
<feature type="binding site" evidence="10">
    <location>
        <position position="61"/>
    </location>
    <ligand>
        <name>substrate</name>
    </ligand>
</feature>
<comment type="cofactor">
    <cofactor evidence="10">
        <name>Mn(2+)</name>
        <dbReference type="ChEBI" id="CHEBI:29035"/>
    </cofactor>
    <text evidence="10">Binds 1 Mn(2+) ion per subunit.</text>
</comment>
<feature type="binding site" evidence="10">
    <location>
        <position position="201"/>
    </location>
    <ligand>
        <name>Mn(2+)</name>
        <dbReference type="ChEBI" id="CHEBI:29035"/>
    </ligand>
</feature>
<feature type="binding site" evidence="10">
    <location>
        <position position="447"/>
    </location>
    <ligand>
        <name>ATP</name>
        <dbReference type="ChEBI" id="CHEBI:30616"/>
    </ligand>
</feature>
<dbReference type="KEGG" id="lcc:B488_13550"/>
<comment type="pathway">
    <text evidence="1 10">Carbohydrate biosynthesis; gluconeogenesis.</text>
</comment>
<accession>L0EWK6</accession>
<keyword evidence="5 10" id="KW-0547">Nucleotide-binding</keyword>
<dbReference type="EMBL" id="CP003789">
    <property type="protein sequence ID" value="AGA65347.1"/>
    <property type="molecule type" value="Genomic_DNA"/>
</dbReference>
<sequence length="537" mass="59981">MKEIGLHNLDIQKKTFELEDAACVYYNLNTNMLYEESIRRCESNLTSNGVMRVITGHHTGRSPKDKFILKDDITCSTVFWENNNAISIEHFSLLKTDMLEYIKGKELFVQDLIACNNPKHELPVRVITELCWHSLFIRNLLISLDRKKLSSFVPQLTIIDIPSFNANPDRHGCRSKTVIAVDLKNGIVLIGGTSYAGEIKKSVFTFLNYIFPKKGIMPMHCSANVGKEGDVALFFGLSGTGKTTLSADSSRVLIGDDEHGWADNGIFNFEGGCYAKTINLSEKVEPEIFSAAQRFGTVLENVVIDDDGVPDFKDSSFTENTRAAYPLCFIKNSSDVGMAAHPKNVIMLTADAFGVLPPVSRLTPEQAMYYFLSGYTAKVSGTEKGILEPEATFSTCFGAPFMPRHPVEYGNLLKDFIIRHNVRCWLVNTGWIGGPYGIGKRISIVVTRAILKAIFEESIHESSYRIDKNFGFSVPLEIIGVDKNILDPRLIWSNSDDYDVQSEKLISMFSDNFVKFESSVDNSILSSAVKKKSKKTL</sequence>
<dbReference type="eggNOG" id="COG1866">
    <property type="taxonomic scope" value="Bacteria"/>
</dbReference>
<comment type="catalytic activity">
    <reaction evidence="9 10">
        <text>oxaloacetate + ATP = phosphoenolpyruvate + ADP + CO2</text>
        <dbReference type="Rhea" id="RHEA:18617"/>
        <dbReference type="ChEBI" id="CHEBI:16452"/>
        <dbReference type="ChEBI" id="CHEBI:16526"/>
        <dbReference type="ChEBI" id="CHEBI:30616"/>
        <dbReference type="ChEBI" id="CHEBI:58702"/>
        <dbReference type="ChEBI" id="CHEBI:456216"/>
        <dbReference type="EC" id="4.1.1.49"/>
    </reaction>
</comment>
<dbReference type="HOGENOM" id="CLU_018247_0_1_5"/>
<keyword evidence="11" id="KW-0418">Kinase</keyword>
<dbReference type="STRING" id="1215343.B488_13550"/>
<name>L0EWK6_LIBCB</name>
<evidence type="ECO:0000256" key="9">
    <source>
        <dbReference type="ARBA" id="ARBA00047371"/>
    </source>
</evidence>
<dbReference type="PROSITE" id="PS00532">
    <property type="entry name" value="PEPCK_ATP"/>
    <property type="match status" value="1"/>
</dbReference>
<dbReference type="InterPro" id="IPR013035">
    <property type="entry name" value="PEP_carboxykinase_C"/>
</dbReference>
<evidence type="ECO:0000256" key="1">
    <source>
        <dbReference type="ARBA" id="ARBA00004742"/>
    </source>
</evidence>
<keyword evidence="12" id="KW-1185">Reference proteome</keyword>
<dbReference type="AlphaFoldDB" id="L0EWK6"/>
<dbReference type="Gene3D" id="3.40.449.10">
    <property type="entry name" value="Phosphoenolpyruvate Carboxykinase, domain 1"/>
    <property type="match status" value="1"/>
</dbReference>
<dbReference type="PATRIC" id="fig|1215343.11.peg.1398"/>
<comment type="subcellular location">
    <subcellularLocation>
        <location evidence="10">Cytoplasm</location>
    </subcellularLocation>
</comment>
<feature type="binding site" evidence="10">
    <location>
        <begin position="441"/>
        <end position="442"/>
    </location>
    <ligand>
        <name>ATP</name>
        <dbReference type="ChEBI" id="CHEBI:30616"/>
    </ligand>
</feature>
<dbReference type="Proteomes" id="UP000010799">
    <property type="component" value="Chromosome"/>
</dbReference>
<dbReference type="SUPFAM" id="SSF68923">
    <property type="entry name" value="PEP carboxykinase N-terminal domain"/>
    <property type="match status" value="1"/>
</dbReference>
<feature type="binding site" evidence="10">
    <location>
        <position position="201"/>
    </location>
    <ligand>
        <name>substrate</name>
    </ligand>
</feature>
<feature type="binding site" evidence="10">
    <location>
        <position position="220"/>
    </location>
    <ligand>
        <name>ATP</name>
        <dbReference type="ChEBI" id="CHEBI:30616"/>
    </ligand>
</feature>
<keyword evidence="11" id="KW-0670">Pyruvate</keyword>
<keyword evidence="11" id="KW-0808">Transferase</keyword>
<evidence type="ECO:0000313" key="11">
    <source>
        <dbReference type="EMBL" id="AGA65347.1"/>
    </source>
</evidence>
<dbReference type="InterPro" id="IPR008210">
    <property type="entry name" value="PEP_carboxykinase_N"/>
</dbReference>
<feature type="binding site" evidence="10">
    <location>
        <position position="201"/>
    </location>
    <ligand>
        <name>ATP</name>
        <dbReference type="ChEBI" id="CHEBI:30616"/>
    </ligand>
</feature>
<dbReference type="NCBIfam" id="NF006821">
    <property type="entry name" value="PRK09344.1-3"/>
    <property type="match status" value="1"/>
</dbReference>
<feature type="binding site" evidence="10">
    <location>
        <position position="257"/>
    </location>
    <ligand>
        <name>Mn(2+)</name>
        <dbReference type="ChEBI" id="CHEBI:29035"/>
    </ligand>
</feature>
<dbReference type="UniPathway" id="UPA00138"/>
<keyword evidence="10" id="KW-0479">Metal-binding</keyword>
<feature type="binding site" evidence="10">
    <location>
        <position position="195"/>
    </location>
    <ligand>
        <name>substrate</name>
    </ligand>
</feature>
<feature type="binding site" evidence="10">
    <location>
        <begin position="236"/>
        <end position="244"/>
    </location>
    <ligand>
        <name>ATP</name>
        <dbReference type="ChEBI" id="CHEBI:30616"/>
    </ligand>
</feature>
<evidence type="ECO:0000256" key="10">
    <source>
        <dbReference type="HAMAP-Rule" id="MF_00453"/>
    </source>
</evidence>
<keyword evidence="6 10" id="KW-0210">Decarboxylase</keyword>
<feature type="binding site" evidence="10">
    <location>
        <position position="220"/>
    </location>
    <ligand>
        <name>Mn(2+)</name>
        <dbReference type="ChEBI" id="CHEBI:29035"/>
    </ligand>
</feature>
<dbReference type="GO" id="GO:0006094">
    <property type="term" value="P:gluconeogenesis"/>
    <property type="evidence" value="ECO:0007669"/>
    <property type="project" value="UniProtKB-UniRule"/>
</dbReference>
<dbReference type="NCBIfam" id="NF006820">
    <property type="entry name" value="PRK09344.1-2"/>
    <property type="match status" value="1"/>
</dbReference>